<feature type="transmembrane region" description="Helical" evidence="10">
    <location>
        <begin position="608"/>
        <end position="632"/>
    </location>
</feature>
<dbReference type="OMA" id="WTITIRG"/>
<feature type="transmembrane region" description="Helical" evidence="10">
    <location>
        <begin position="293"/>
        <end position="312"/>
    </location>
</feature>
<feature type="transmembrane region" description="Helical" evidence="10">
    <location>
        <begin position="500"/>
        <end position="522"/>
    </location>
</feature>
<comment type="subcellular location">
    <subcellularLocation>
        <location evidence="1">Membrane</location>
        <topology evidence="1">Multi-pass membrane protein</topology>
    </subcellularLocation>
</comment>
<feature type="transmembrane region" description="Helical" evidence="10">
    <location>
        <begin position="842"/>
        <end position="863"/>
    </location>
</feature>
<evidence type="ECO:0000256" key="1">
    <source>
        <dbReference type="ARBA" id="ARBA00004141"/>
    </source>
</evidence>
<dbReference type="InterPro" id="IPR004648">
    <property type="entry name" value="Oligpept_transpt"/>
</dbReference>
<reference evidence="13" key="2">
    <citation type="journal article" date="2017" name="Genome Announc.">
        <title>Genome sequences of Cyberlindnera fabianii 65, Pichia kudriavzevii 129, and Saccharomyces cerevisiae 131 isolated from fermented masau fruits in Zimbabwe.</title>
        <authorList>
            <person name="van Rijswijck I.M.H."/>
            <person name="Derks M.F.L."/>
            <person name="Abee T."/>
            <person name="de Ridder D."/>
            <person name="Smid E.J."/>
        </authorList>
    </citation>
    <scope>NUCLEOTIDE SEQUENCE [LARGE SCALE GENOMIC DNA]</scope>
    <source>
        <strain evidence="13">65</strain>
    </source>
</reference>
<feature type="transmembrane region" description="Helical" evidence="10">
    <location>
        <begin position="582"/>
        <end position="602"/>
    </location>
</feature>
<reference evidence="12" key="3">
    <citation type="submission" date="2017-01" db="EMBL/GenBank/DDBJ databases">
        <authorList>
            <person name="Mah S.A."/>
            <person name="Swanson W.J."/>
            <person name="Moy G.W."/>
            <person name="Vacquier V.D."/>
        </authorList>
    </citation>
    <scope>NUCLEOTIDE SEQUENCE [LARGE SCALE GENOMIC DNA]</scope>
    <source>
        <strain evidence="12">65</strain>
    </source>
</reference>
<keyword evidence="4 10" id="KW-0812">Transmembrane</keyword>
<keyword evidence="6" id="KW-0653">Protein transport</keyword>
<feature type="transmembrane region" description="Helical" evidence="10">
    <location>
        <begin position="261"/>
        <end position="281"/>
    </location>
</feature>
<dbReference type="PANTHER" id="PTHR22601">
    <property type="entry name" value="ISP4 LIKE PROTEIN"/>
    <property type="match status" value="1"/>
</dbReference>
<sequence>MVSEKDPEVKITASRDEETSSKEGYSKDTKNVVSDDVVSFTTDTGEDFGVAKWDEEAVRAYYHTLPPDYVDILLEKTGHGATLDEKDHLTPDLLYLLDKLTSMSDARALEIMQETVDDHVEDTNFPADDWAFFNSVLNGELDFENDPKINFKGRLLAVLAYYHSPYPEIRSVTDVYNNPDDYVETIRSYTIAIIWVIVASGVNEFFSHRQPSIKLYTSVISILMYPCGKAWEYIMPKVNVPWFGGKRIPLNPGPYTYKEQMFASLLTAVSGNSVYVSYNIVTQKMFYKQDWVNFGYQITLALSTQCLGLAFAGIMRKFVIYPTRAMWPTMLPTLALNRALLKSERKELIHGWKISKYNFFWIAFVGMFLYFWIPDYLFQALSTFNWMNWIAPNNFNLAMVTGTNSGLGLNPWSTFDWNIISFAFKPLATPINTVLNMYAGCIIGFFCIIGVYYSNHKWTGYLPINSNAIFTNTGESYQVTEILTDGLMDFEKYQAYSPPYYSAANLVVYGAFFLVYPLTFIYNSFKEWRTISAAFKMMHANALETFHEFTFKRLLTTEGDDYSKFNDAHSKMMRKYKEVPDWYYLVILVLSFVLAIICVEVYKETKTPVWGLFFVVAINFVFLIPFSVLFAVTGAQLGLNVLVELIVGYALQGNGNALMTLKAYGYNIDGQADNFLSSLKIGHYAKLPPRAVFRAQIIGVLIQVFVVLGVINWSVANIEDFCEVTQSQKFTCPGERTYYSASVFWGVIGPKIVFSGIYPQMQYCFLIGFLVALLFIGIKLVFGKKSWYPTFTLFEPTVFIVGILNIYAPYNLAYITPGIYCALVFMWYIRKRYLAWFEKYNYVLSAGLDAGVAFSAIIIFFAVQYHAKNINWWGNTVSYGGIEGGEGQQTLLDITETVRGYFGPEKGSYPMP</sequence>
<comment type="similarity">
    <text evidence="2">Belongs to the oligopeptide OPT transporter family.</text>
</comment>
<feature type="transmembrane region" description="Helical" evidence="10">
    <location>
        <begin position="736"/>
        <end position="754"/>
    </location>
</feature>
<dbReference type="NCBIfam" id="TIGR00727">
    <property type="entry name" value="ISP4_OPT"/>
    <property type="match status" value="1"/>
</dbReference>
<evidence type="ECO:0000256" key="2">
    <source>
        <dbReference type="ARBA" id="ARBA00008807"/>
    </source>
</evidence>
<accession>A0A061AVR1</accession>
<evidence type="ECO:0000256" key="4">
    <source>
        <dbReference type="ARBA" id="ARBA00022692"/>
    </source>
</evidence>
<keyword evidence="7 10" id="KW-1133">Transmembrane helix</keyword>
<protein>
    <submittedName>
        <fullName evidence="11">CYFA0S02e06260g1_1</fullName>
    </submittedName>
    <submittedName>
        <fullName evidence="12">Oligopeptide transporter 2</fullName>
    </submittedName>
</protein>
<evidence type="ECO:0000313" key="13">
    <source>
        <dbReference type="Proteomes" id="UP000189513"/>
    </source>
</evidence>
<keyword evidence="13" id="KW-1185">Reference proteome</keyword>
<dbReference type="Pfam" id="PF03169">
    <property type="entry name" value="OPT"/>
    <property type="match status" value="1"/>
</dbReference>
<keyword evidence="5" id="KW-0571">Peptide transport</keyword>
<dbReference type="VEuPathDB" id="FungiDB:BON22_0064"/>
<keyword evidence="3" id="KW-0813">Transport</keyword>
<feature type="transmembrane region" description="Helical" evidence="10">
    <location>
        <begin position="433"/>
        <end position="453"/>
    </location>
</feature>
<dbReference type="Proteomes" id="UP000189513">
    <property type="component" value="Unassembled WGS sequence"/>
</dbReference>
<proteinExistence type="inferred from homology"/>
<dbReference type="EMBL" id="MPUK01000001">
    <property type="protein sequence ID" value="ONH70113.1"/>
    <property type="molecule type" value="Genomic_DNA"/>
</dbReference>
<dbReference type="AlphaFoldDB" id="A0A061AVR1"/>
<keyword evidence="8 10" id="KW-0472">Membrane</keyword>
<dbReference type="EMBL" id="LK052887">
    <property type="protein sequence ID" value="CDR38816.1"/>
    <property type="molecule type" value="Genomic_DNA"/>
</dbReference>
<feature type="transmembrane region" description="Helical" evidence="10">
    <location>
        <begin position="812"/>
        <end position="830"/>
    </location>
</feature>
<gene>
    <name evidence="12" type="ORF">BON22_0064</name>
    <name evidence="11" type="ORF">CYFA0S_02e06260g</name>
</gene>
<reference evidence="11" key="1">
    <citation type="journal article" date="2014" name="Genome Announc.">
        <title>Genome sequence of the yeast Cyberlindnera fabianii (Hansenula fabianii).</title>
        <authorList>
            <person name="Freel K.C."/>
            <person name="Sarilar V."/>
            <person name="Neuveglise C."/>
            <person name="Devillers H."/>
            <person name="Friedrich A."/>
            <person name="Schacherer J."/>
        </authorList>
    </citation>
    <scope>NUCLEOTIDE SEQUENCE</scope>
    <source>
        <strain evidence="11">YJS4271</strain>
    </source>
</reference>
<dbReference type="InterPro" id="IPR004813">
    <property type="entry name" value="OPT"/>
</dbReference>
<feature type="transmembrane region" description="Helical" evidence="10">
    <location>
        <begin position="393"/>
        <end position="412"/>
    </location>
</feature>
<evidence type="ECO:0000256" key="3">
    <source>
        <dbReference type="ARBA" id="ARBA00022448"/>
    </source>
</evidence>
<evidence type="ECO:0000256" key="7">
    <source>
        <dbReference type="ARBA" id="ARBA00022989"/>
    </source>
</evidence>
<evidence type="ECO:0000313" key="12">
    <source>
        <dbReference type="EMBL" id="ONH70113.1"/>
    </source>
</evidence>
<evidence type="ECO:0000256" key="5">
    <source>
        <dbReference type="ARBA" id="ARBA00022856"/>
    </source>
</evidence>
<dbReference type="GO" id="GO:0035673">
    <property type="term" value="F:oligopeptide transmembrane transporter activity"/>
    <property type="evidence" value="ECO:0007669"/>
    <property type="project" value="InterPro"/>
</dbReference>
<dbReference type="GO" id="GO:0016020">
    <property type="term" value="C:membrane"/>
    <property type="evidence" value="ECO:0007669"/>
    <property type="project" value="UniProtKB-SubCell"/>
</dbReference>
<feature type="transmembrane region" description="Helical" evidence="10">
    <location>
        <begin position="357"/>
        <end position="373"/>
    </location>
</feature>
<feature type="transmembrane region" description="Helical" evidence="10">
    <location>
        <begin position="763"/>
        <end position="782"/>
    </location>
</feature>
<feature type="transmembrane region" description="Helical" evidence="10">
    <location>
        <begin position="697"/>
        <end position="716"/>
    </location>
</feature>
<evidence type="ECO:0000256" key="10">
    <source>
        <dbReference type="SAM" id="Phobius"/>
    </source>
</evidence>
<evidence type="ECO:0000256" key="6">
    <source>
        <dbReference type="ARBA" id="ARBA00022927"/>
    </source>
</evidence>
<dbReference type="NCBIfam" id="TIGR00728">
    <property type="entry name" value="OPT_sfam"/>
    <property type="match status" value="1"/>
</dbReference>
<evidence type="ECO:0000256" key="8">
    <source>
        <dbReference type="ARBA" id="ARBA00023136"/>
    </source>
</evidence>
<evidence type="ECO:0000313" key="11">
    <source>
        <dbReference type="EMBL" id="CDR38816.1"/>
    </source>
</evidence>
<name>A0A061AVR1_CYBFA</name>
<dbReference type="GO" id="GO:0015031">
    <property type="term" value="P:protein transport"/>
    <property type="evidence" value="ECO:0007669"/>
    <property type="project" value="UniProtKB-KW"/>
</dbReference>
<feature type="region of interest" description="Disordered" evidence="9">
    <location>
        <begin position="1"/>
        <end position="28"/>
    </location>
</feature>
<organism evidence="11">
    <name type="scientific">Cyberlindnera fabianii</name>
    <name type="common">Yeast</name>
    <name type="synonym">Hansenula fabianii</name>
    <dbReference type="NCBI Taxonomy" id="36022"/>
    <lineage>
        <taxon>Eukaryota</taxon>
        <taxon>Fungi</taxon>
        <taxon>Dikarya</taxon>
        <taxon>Ascomycota</taxon>
        <taxon>Saccharomycotina</taxon>
        <taxon>Saccharomycetes</taxon>
        <taxon>Phaffomycetales</taxon>
        <taxon>Phaffomycetaceae</taxon>
        <taxon>Cyberlindnera</taxon>
    </lineage>
</organism>
<dbReference type="OrthoDB" id="9986677at2759"/>
<evidence type="ECO:0000256" key="9">
    <source>
        <dbReference type="SAM" id="MobiDB-lite"/>
    </source>
</evidence>